<keyword evidence="12" id="KW-1185">Reference proteome</keyword>
<dbReference type="PANTHER" id="PTHR12903">
    <property type="entry name" value="MITOCHONDRIAL RIBOSOMAL PROTEIN L24"/>
    <property type="match status" value="1"/>
</dbReference>
<keyword evidence="3 8" id="KW-0694">RNA-binding</keyword>
<dbReference type="InterPro" id="IPR005824">
    <property type="entry name" value="KOW"/>
</dbReference>
<dbReference type="GO" id="GO:0005840">
    <property type="term" value="C:ribosome"/>
    <property type="evidence" value="ECO:0007669"/>
    <property type="project" value="UniProtKB-KW"/>
</dbReference>
<dbReference type="EMBL" id="CP003557">
    <property type="protein sequence ID" value="AFN73449.1"/>
    <property type="molecule type" value="Genomic_DNA"/>
</dbReference>
<dbReference type="NCBIfam" id="TIGR01079">
    <property type="entry name" value="rplX_bact"/>
    <property type="match status" value="1"/>
</dbReference>
<sequence length="108" mass="11817">MKLKKNDNVIVIAGNYKGKTGKILKVFPAKNRVIVEGVNLRKRHAKPSQKNPQGGIIEKEAAIDASNVMILDPKTNEPSRIGAKIIIDEKTGKKKSVRISKKSGEMLG</sequence>
<dbReference type="SUPFAM" id="SSF50104">
    <property type="entry name" value="Translation proteins SH3-like domain"/>
    <property type="match status" value="1"/>
</dbReference>
<dbReference type="GO" id="GO:0003735">
    <property type="term" value="F:structural constituent of ribosome"/>
    <property type="evidence" value="ECO:0007669"/>
    <property type="project" value="InterPro"/>
</dbReference>
<dbReference type="CDD" id="cd06089">
    <property type="entry name" value="KOW_RPL26"/>
    <property type="match status" value="1"/>
</dbReference>
<dbReference type="Pfam" id="PF17136">
    <property type="entry name" value="ribosomal_L24"/>
    <property type="match status" value="1"/>
</dbReference>
<proteinExistence type="inferred from homology"/>
<dbReference type="GO" id="GO:0006412">
    <property type="term" value="P:translation"/>
    <property type="evidence" value="ECO:0007669"/>
    <property type="project" value="UniProtKB-UniRule"/>
</dbReference>
<keyword evidence="2 8" id="KW-0699">rRNA-binding</keyword>
<comment type="function">
    <text evidence="7 8">One of the proteins that surrounds the polypeptide exit tunnel on the outside of the subunit.</text>
</comment>
<dbReference type="PATRIC" id="fig|1191523.3.peg.211"/>
<evidence type="ECO:0000256" key="8">
    <source>
        <dbReference type="HAMAP-Rule" id="MF_01326"/>
    </source>
</evidence>
<dbReference type="InterPro" id="IPR014722">
    <property type="entry name" value="Rib_uL2_dom2"/>
</dbReference>
<dbReference type="Pfam" id="PF00467">
    <property type="entry name" value="KOW"/>
    <property type="match status" value="1"/>
</dbReference>
<gene>
    <name evidence="8" type="primary">rplX</name>
    <name evidence="11" type="ordered locus">MROS_0205</name>
</gene>
<accession>I6ZN93</accession>
<dbReference type="STRING" id="1191523.MROS_0205"/>
<dbReference type="InterPro" id="IPR003256">
    <property type="entry name" value="Ribosomal_uL24"/>
</dbReference>
<dbReference type="InterPro" id="IPR057264">
    <property type="entry name" value="Ribosomal_uL24_C"/>
</dbReference>
<evidence type="ECO:0000256" key="5">
    <source>
        <dbReference type="ARBA" id="ARBA00023274"/>
    </source>
</evidence>
<feature type="domain" description="KOW" evidence="10">
    <location>
        <begin position="2"/>
        <end position="29"/>
    </location>
</feature>
<comment type="function">
    <text evidence="8">One of two assembly initiator proteins, it binds directly to the 5'-end of the 23S rRNA, where it nucleates assembly of the 50S subunit.</text>
</comment>
<dbReference type="GO" id="GO:0019843">
    <property type="term" value="F:rRNA binding"/>
    <property type="evidence" value="ECO:0007669"/>
    <property type="project" value="UniProtKB-UniRule"/>
</dbReference>
<keyword evidence="5 8" id="KW-0687">Ribonucleoprotein</keyword>
<dbReference type="Proteomes" id="UP000009011">
    <property type="component" value="Chromosome"/>
</dbReference>
<protein>
    <recommendedName>
        <fullName evidence="6 8">Large ribosomal subunit protein uL24</fullName>
    </recommendedName>
</protein>
<dbReference type="InterPro" id="IPR008991">
    <property type="entry name" value="Translation_prot_SH3-like_sf"/>
</dbReference>
<comment type="similarity">
    <text evidence="1 8 9">Belongs to the universal ribosomal protein uL24 family.</text>
</comment>
<dbReference type="GO" id="GO:1990904">
    <property type="term" value="C:ribonucleoprotein complex"/>
    <property type="evidence" value="ECO:0007669"/>
    <property type="project" value="UniProtKB-KW"/>
</dbReference>
<evidence type="ECO:0000313" key="12">
    <source>
        <dbReference type="Proteomes" id="UP000009011"/>
    </source>
</evidence>
<evidence type="ECO:0000256" key="2">
    <source>
        <dbReference type="ARBA" id="ARBA00022730"/>
    </source>
</evidence>
<dbReference type="RefSeq" id="WP_014854886.1">
    <property type="nucleotide sequence ID" value="NC_018178.1"/>
</dbReference>
<dbReference type="OrthoDB" id="9807419at2"/>
<keyword evidence="4 8" id="KW-0689">Ribosomal protein</keyword>
<dbReference type="HAMAP" id="MF_01326_B">
    <property type="entry name" value="Ribosomal_uL24_B"/>
    <property type="match status" value="1"/>
</dbReference>
<dbReference type="KEGG" id="mro:MROS_0205"/>
<dbReference type="InterPro" id="IPR041988">
    <property type="entry name" value="Ribosomal_uL24_KOW"/>
</dbReference>
<dbReference type="HOGENOM" id="CLU_093315_2_0_10"/>
<dbReference type="SMART" id="SM00739">
    <property type="entry name" value="KOW"/>
    <property type="match status" value="1"/>
</dbReference>
<comment type="subunit">
    <text evidence="8">Part of the 50S ribosomal subunit.</text>
</comment>
<evidence type="ECO:0000313" key="11">
    <source>
        <dbReference type="EMBL" id="AFN73449.1"/>
    </source>
</evidence>
<organism evidence="11 12">
    <name type="scientific">Melioribacter roseus (strain DSM 23840 / JCM 17771 / VKM B-2668 / P3M-2)</name>
    <dbReference type="NCBI Taxonomy" id="1191523"/>
    <lineage>
        <taxon>Bacteria</taxon>
        <taxon>Pseudomonadati</taxon>
        <taxon>Ignavibacteriota</taxon>
        <taxon>Ignavibacteria</taxon>
        <taxon>Ignavibacteriales</taxon>
        <taxon>Melioribacteraceae</taxon>
        <taxon>Melioribacter</taxon>
    </lineage>
</organism>
<evidence type="ECO:0000256" key="1">
    <source>
        <dbReference type="ARBA" id="ARBA00010618"/>
    </source>
</evidence>
<dbReference type="eggNOG" id="COG0198">
    <property type="taxonomic scope" value="Bacteria"/>
</dbReference>
<evidence type="ECO:0000256" key="3">
    <source>
        <dbReference type="ARBA" id="ARBA00022884"/>
    </source>
</evidence>
<evidence type="ECO:0000259" key="10">
    <source>
        <dbReference type="SMART" id="SM00739"/>
    </source>
</evidence>
<name>I6ZN93_MELRP</name>
<dbReference type="PROSITE" id="PS01108">
    <property type="entry name" value="RIBOSOMAL_L24"/>
    <property type="match status" value="1"/>
</dbReference>
<evidence type="ECO:0000256" key="4">
    <source>
        <dbReference type="ARBA" id="ARBA00022980"/>
    </source>
</evidence>
<reference evidence="11 12" key="1">
    <citation type="journal article" date="2013" name="PLoS ONE">
        <title>Genomic analysis of Melioribacter roseus, facultatively anaerobic organotrophic bacterium representing a novel deep lineage within Bacteriodetes/Chlorobi group.</title>
        <authorList>
            <person name="Kadnikov V.V."/>
            <person name="Mardanov A.V."/>
            <person name="Podosokorskaya O.A."/>
            <person name="Gavrilov S.N."/>
            <person name="Kublanov I.V."/>
            <person name="Beletsky A.V."/>
            <person name="Bonch-Osmolovskaya E.A."/>
            <person name="Ravin N.V."/>
        </authorList>
    </citation>
    <scope>NUCLEOTIDE SEQUENCE [LARGE SCALE GENOMIC DNA]</scope>
    <source>
        <strain evidence="12">JCM 17771 / P3M-2</strain>
    </source>
</reference>
<dbReference type="FunFam" id="2.30.30.30:FF:000004">
    <property type="entry name" value="50S ribosomal protein L24"/>
    <property type="match status" value="1"/>
</dbReference>
<evidence type="ECO:0000256" key="9">
    <source>
        <dbReference type="RuleBase" id="RU003477"/>
    </source>
</evidence>
<evidence type="ECO:0000256" key="6">
    <source>
        <dbReference type="ARBA" id="ARBA00035206"/>
    </source>
</evidence>
<evidence type="ECO:0000256" key="7">
    <source>
        <dbReference type="ARBA" id="ARBA00058688"/>
    </source>
</evidence>
<dbReference type="InterPro" id="IPR005825">
    <property type="entry name" value="Ribosomal_uL24_CS"/>
</dbReference>
<dbReference type="Gene3D" id="2.30.30.30">
    <property type="match status" value="1"/>
</dbReference>
<dbReference type="AlphaFoldDB" id="I6ZN93"/>